<accession>Q1IST8</accession>
<proteinExistence type="predicted"/>
<dbReference type="EnsemblBacteria" id="ABF40062">
    <property type="protein sequence ID" value="ABF40062"/>
    <property type="gene ID" value="Acid345_1059"/>
</dbReference>
<gene>
    <name evidence="1" type="ordered locus">Acid345_1059</name>
</gene>
<organism evidence="1 2">
    <name type="scientific">Koribacter versatilis (strain Ellin345)</name>
    <dbReference type="NCBI Taxonomy" id="204669"/>
    <lineage>
        <taxon>Bacteria</taxon>
        <taxon>Pseudomonadati</taxon>
        <taxon>Acidobacteriota</taxon>
        <taxon>Terriglobia</taxon>
        <taxon>Terriglobales</taxon>
        <taxon>Candidatus Korobacteraceae</taxon>
        <taxon>Candidatus Korobacter</taxon>
    </lineage>
</organism>
<dbReference type="Proteomes" id="UP000002432">
    <property type="component" value="Chromosome"/>
</dbReference>
<keyword evidence="2" id="KW-1185">Reference proteome</keyword>
<dbReference type="HOGENOM" id="CLU_1719941_0_0_0"/>
<dbReference type="KEGG" id="aba:Acid345_1059"/>
<dbReference type="STRING" id="204669.Acid345_1059"/>
<dbReference type="AlphaFoldDB" id="Q1IST8"/>
<dbReference type="Gene3D" id="2.60.120.620">
    <property type="entry name" value="q2cbj1_9rhob like domain"/>
    <property type="match status" value="1"/>
</dbReference>
<reference evidence="1 2" key="1">
    <citation type="journal article" date="2009" name="Appl. Environ. Microbiol.">
        <title>Three genomes from the phylum Acidobacteria provide insight into the lifestyles of these microorganisms in soils.</title>
        <authorList>
            <person name="Ward N.L."/>
            <person name="Challacombe J.F."/>
            <person name="Janssen P.H."/>
            <person name="Henrissat B."/>
            <person name="Coutinho P.M."/>
            <person name="Wu M."/>
            <person name="Xie G."/>
            <person name="Haft D.H."/>
            <person name="Sait M."/>
            <person name="Badger J."/>
            <person name="Barabote R.D."/>
            <person name="Bradley B."/>
            <person name="Brettin T.S."/>
            <person name="Brinkac L.M."/>
            <person name="Bruce D."/>
            <person name="Creasy T."/>
            <person name="Daugherty S.C."/>
            <person name="Davidsen T.M."/>
            <person name="DeBoy R.T."/>
            <person name="Detter J.C."/>
            <person name="Dodson R.J."/>
            <person name="Durkin A.S."/>
            <person name="Ganapathy A."/>
            <person name="Gwinn-Giglio M."/>
            <person name="Han C.S."/>
            <person name="Khouri H."/>
            <person name="Kiss H."/>
            <person name="Kothari S.P."/>
            <person name="Madupu R."/>
            <person name="Nelson K.E."/>
            <person name="Nelson W.C."/>
            <person name="Paulsen I."/>
            <person name="Penn K."/>
            <person name="Ren Q."/>
            <person name="Rosovitz M.J."/>
            <person name="Selengut J.D."/>
            <person name="Shrivastava S."/>
            <person name="Sullivan S.A."/>
            <person name="Tapia R."/>
            <person name="Thompson L.S."/>
            <person name="Watkins K.L."/>
            <person name="Yang Q."/>
            <person name="Yu C."/>
            <person name="Zafar N."/>
            <person name="Zhou L."/>
            <person name="Kuske C.R."/>
        </authorList>
    </citation>
    <scope>NUCLEOTIDE SEQUENCE [LARGE SCALE GENOMIC DNA]</scope>
    <source>
        <strain evidence="1 2">Ellin345</strain>
    </source>
</reference>
<protein>
    <submittedName>
        <fullName evidence="1">Uncharacterized protein</fullName>
    </submittedName>
</protein>
<dbReference type="EMBL" id="CP000360">
    <property type="protein sequence ID" value="ABF40062.1"/>
    <property type="molecule type" value="Genomic_DNA"/>
</dbReference>
<sequence length="152" mass="16768">MQLATSRIATDGYEIVPDVFAPAECDELLRQAGGFPRSRAGMRHLMSVDSVARVALNPRMMKIAQSAIGDDAKPFKATLFDKSSDANWLVVWHQDTALPLAERHDKPGWGPWPVKEGIIYAHAPARALEQVVALLTKTARFAFCQALTYSEC</sequence>
<evidence type="ECO:0000313" key="1">
    <source>
        <dbReference type="EMBL" id="ABF40062.1"/>
    </source>
</evidence>
<dbReference type="eggNOG" id="COG5285">
    <property type="taxonomic scope" value="Bacteria"/>
</dbReference>
<name>Q1IST8_KORVE</name>
<dbReference type="SUPFAM" id="SSF51197">
    <property type="entry name" value="Clavaminate synthase-like"/>
    <property type="match status" value="1"/>
</dbReference>
<evidence type="ECO:0000313" key="2">
    <source>
        <dbReference type="Proteomes" id="UP000002432"/>
    </source>
</evidence>
<dbReference type="RefSeq" id="WP_011521864.1">
    <property type="nucleotide sequence ID" value="NC_008009.1"/>
</dbReference>